<evidence type="ECO:0000256" key="1">
    <source>
        <dbReference type="SAM" id="MobiDB-lite"/>
    </source>
</evidence>
<dbReference type="InterPro" id="IPR018636">
    <property type="entry name" value="DUF2058"/>
</dbReference>
<name>A0A7W2TWN2_9GAMM</name>
<organism evidence="2 3">
    <name type="scientific">Sediminihaliea albiluteola</name>
    <dbReference type="NCBI Taxonomy" id="2758564"/>
    <lineage>
        <taxon>Bacteria</taxon>
        <taxon>Pseudomonadati</taxon>
        <taxon>Pseudomonadota</taxon>
        <taxon>Gammaproteobacteria</taxon>
        <taxon>Cellvibrionales</taxon>
        <taxon>Halieaceae</taxon>
        <taxon>Sediminihaliea</taxon>
    </lineage>
</organism>
<dbReference type="EMBL" id="JACFXU010000014">
    <property type="protein sequence ID" value="MBA6413318.1"/>
    <property type="molecule type" value="Genomic_DNA"/>
</dbReference>
<evidence type="ECO:0000313" key="2">
    <source>
        <dbReference type="EMBL" id="MBA6413318.1"/>
    </source>
</evidence>
<gene>
    <name evidence="2" type="ORF">H2508_09370</name>
</gene>
<protein>
    <submittedName>
        <fullName evidence="2">DUF2058 domain-containing protein</fullName>
    </submittedName>
</protein>
<keyword evidence="3" id="KW-1185">Reference proteome</keyword>
<dbReference type="RefSeq" id="WP_182172313.1">
    <property type="nucleotide sequence ID" value="NZ_JACFXU010000014.1"/>
</dbReference>
<dbReference type="Proteomes" id="UP000539350">
    <property type="component" value="Unassembled WGS sequence"/>
</dbReference>
<proteinExistence type="predicted"/>
<dbReference type="Pfam" id="PF09831">
    <property type="entry name" value="DUF2058"/>
    <property type="match status" value="1"/>
</dbReference>
<accession>A0A7W2TWN2</accession>
<feature type="compositionally biased region" description="Basic and acidic residues" evidence="1">
    <location>
        <begin position="47"/>
        <end position="72"/>
    </location>
</feature>
<sequence>MAISLKEQLLQAGLADAKKAKQYDKEKRKAAKVARRSGVDLENEASEAARKAKAEKIERDRELNRQRNEQAERKAIEAQIRDLVESHKISRQGGEISFHFTDKTTVKKIYVTQMQQKHLAVGKLAIIKQADLYELLPIAVAEKIAQRDSSRVIICTDNNAEALTEEEQEWYKDYEIPDDLMW</sequence>
<evidence type="ECO:0000313" key="3">
    <source>
        <dbReference type="Proteomes" id="UP000539350"/>
    </source>
</evidence>
<feature type="region of interest" description="Disordered" evidence="1">
    <location>
        <begin position="16"/>
        <end position="72"/>
    </location>
</feature>
<comment type="caution">
    <text evidence="2">The sequence shown here is derived from an EMBL/GenBank/DDBJ whole genome shotgun (WGS) entry which is preliminary data.</text>
</comment>
<dbReference type="AlphaFoldDB" id="A0A7W2TWN2"/>
<feature type="compositionally biased region" description="Basic and acidic residues" evidence="1">
    <location>
        <begin position="16"/>
        <end position="27"/>
    </location>
</feature>
<reference evidence="2 3" key="1">
    <citation type="submission" date="2020-07" db="EMBL/GenBank/DDBJ databases">
        <title>Halieaceae bacterium, F7430, whole genome shotgun sequencing project.</title>
        <authorList>
            <person name="Jiang S."/>
            <person name="Liu Z.W."/>
            <person name="Du Z.J."/>
        </authorList>
    </citation>
    <scope>NUCLEOTIDE SEQUENCE [LARGE SCALE GENOMIC DNA]</scope>
    <source>
        <strain evidence="2 3">F7430</strain>
    </source>
</reference>